<sequence length="431" mass="49237">MFDNKINQALKKFNDKQNKLELFYESKAHTVFSKNGLLFVNISKTPLGPVKLCFDLNLDFSLHGVSAKFNSVRHKGNLDEILRAYNIPSLKIAGSANFDPVALKGSFDVNVDGFDYQLSDGACSIGSQKLYAKNSSLNSVNVIYETNGIKCESSKLYNARPAYIALLEDLKVSQKINIDRKSKQFSLDATNIDIKKLLLDSSTLYLIGFEPEDKVKDKSIRDRIDLSNVSLKTKLLNKSSGNYSIFIDLNNSLSFAFPYMKENKVVNGYDFNDMHTSFEFGQFNLKKLEQILKFGEYIELPTAFSNPIEMNVKDYSFSLNGAKARTSGLMKVLFKNDISVKDVYLDFYLESEKKLIDEYLAKEYLSSFNIMLNNSLISRNNDFYKTHFVFKDKKVTFNDREMDFSSDETQNDDEILTDESHLDENIQSEIQ</sequence>
<reference evidence="2 3" key="1">
    <citation type="submission" date="2021-03" db="EMBL/GenBank/DDBJ databases">
        <title>Succinivibrio sp. nov. isolated from feces of cow.</title>
        <authorList>
            <person name="Choi J.-Y."/>
        </authorList>
    </citation>
    <scope>NUCLEOTIDE SEQUENCE [LARGE SCALE GENOMIC DNA]</scope>
    <source>
        <strain evidence="2 3">AGMB01872</strain>
    </source>
</reference>
<name>A0ABS7DFG7_9GAMM</name>
<dbReference type="EMBL" id="JAGFNY010000006">
    <property type="protein sequence ID" value="MBW7569856.1"/>
    <property type="molecule type" value="Genomic_DNA"/>
</dbReference>
<dbReference type="Proteomes" id="UP000731465">
    <property type="component" value="Unassembled WGS sequence"/>
</dbReference>
<feature type="compositionally biased region" description="Acidic residues" evidence="1">
    <location>
        <begin position="404"/>
        <end position="417"/>
    </location>
</feature>
<organism evidence="2 3">
    <name type="scientific">Succinivibrio faecicola</name>
    <dbReference type="NCBI Taxonomy" id="2820300"/>
    <lineage>
        <taxon>Bacteria</taxon>
        <taxon>Pseudomonadati</taxon>
        <taxon>Pseudomonadota</taxon>
        <taxon>Gammaproteobacteria</taxon>
        <taxon>Aeromonadales</taxon>
        <taxon>Succinivibrionaceae</taxon>
        <taxon>Succinivibrio</taxon>
    </lineage>
</organism>
<evidence type="ECO:0000256" key="1">
    <source>
        <dbReference type="SAM" id="MobiDB-lite"/>
    </source>
</evidence>
<protein>
    <recommendedName>
        <fullName evidence="4">AsmA-like C-terminal domain-containing protein</fullName>
    </recommendedName>
</protein>
<evidence type="ECO:0008006" key="4">
    <source>
        <dbReference type="Google" id="ProtNLM"/>
    </source>
</evidence>
<proteinExistence type="predicted"/>
<keyword evidence="3" id="KW-1185">Reference proteome</keyword>
<accession>A0ABS7DFG7</accession>
<comment type="caution">
    <text evidence="2">The sequence shown here is derived from an EMBL/GenBank/DDBJ whole genome shotgun (WGS) entry which is preliminary data.</text>
</comment>
<evidence type="ECO:0000313" key="3">
    <source>
        <dbReference type="Proteomes" id="UP000731465"/>
    </source>
</evidence>
<gene>
    <name evidence="2" type="ORF">J5V48_03000</name>
</gene>
<evidence type="ECO:0000313" key="2">
    <source>
        <dbReference type="EMBL" id="MBW7569856.1"/>
    </source>
</evidence>
<dbReference type="RefSeq" id="WP_219936972.1">
    <property type="nucleotide sequence ID" value="NZ_JAGFNY010000006.1"/>
</dbReference>
<feature type="region of interest" description="Disordered" evidence="1">
    <location>
        <begin position="403"/>
        <end position="431"/>
    </location>
</feature>